<keyword evidence="3 7" id="KW-0812">Transmembrane</keyword>
<sequence>MCQTAHLRSSAISSHNRQNLNQPTHKQAATTASSDAHRTHSSHRAIIMGARTPATTSLAVAAVLAVLAFASLQLFADTLRESKVGTIGAGFVSSLIYIMTLTAINNIECSVFGSNYQAGIFPECVLALFVAMACAATIHGVSVTTCFLFSCGHTFFLNRLSTQLYSSRKQ</sequence>
<keyword evidence="5 7" id="KW-0472">Membrane</keyword>
<evidence type="ECO:0000256" key="5">
    <source>
        <dbReference type="ARBA" id="ARBA00023136"/>
    </source>
</evidence>
<dbReference type="PANTHER" id="PTHR32001">
    <property type="entry name" value="KERATINOCYTE-ASSOCIATED PROTEIN 2"/>
    <property type="match status" value="1"/>
</dbReference>
<proteinExistence type="inferred from homology"/>
<dbReference type="KEGG" id="sre:PTSG_12688"/>
<feature type="transmembrane region" description="Helical" evidence="7">
    <location>
        <begin position="87"/>
        <end position="105"/>
    </location>
</feature>
<evidence type="ECO:0000256" key="3">
    <source>
        <dbReference type="ARBA" id="ARBA00022692"/>
    </source>
</evidence>
<dbReference type="Pfam" id="PF09775">
    <property type="entry name" value="Keratin_assoc"/>
    <property type="match status" value="1"/>
</dbReference>
<dbReference type="STRING" id="946362.F2UI52"/>
<feature type="region of interest" description="Disordered" evidence="6">
    <location>
        <begin position="1"/>
        <end position="38"/>
    </location>
</feature>
<organism evidence="9">
    <name type="scientific">Salpingoeca rosetta (strain ATCC 50818 / BSB-021)</name>
    <dbReference type="NCBI Taxonomy" id="946362"/>
    <lineage>
        <taxon>Eukaryota</taxon>
        <taxon>Choanoflagellata</taxon>
        <taxon>Craspedida</taxon>
        <taxon>Salpingoecidae</taxon>
        <taxon>Salpingoeca</taxon>
    </lineage>
</organism>
<comment type="subcellular location">
    <subcellularLocation>
        <location evidence="1">Membrane</location>
        <topology evidence="1">Multi-pass membrane protein</topology>
    </subcellularLocation>
</comment>
<dbReference type="RefSeq" id="XP_004991173.1">
    <property type="nucleotide sequence ID" value="XM_004991116.1"/>
</dbReference>
<feature type="transmembrane region" description="Helical" evidence="7">
    <location>
        <begin position="58"/>
        <end position="75"/>
    </location>
</feature>
<dbReference type="AlphaFoldDB" id="F2UI52"/>
<name>F2UI52_SALR5</name>
<dbReference type="PANTHER" id="PTHR32001:SF1">
    <property type="entry name" value="KERATINOCYTE-ASSOCIATED PROTEIN 2"/>
    <property type="match status" value="1"/>
</dbReference>
<dbReference type="EMBL" id="GL832975">
    <property type="protein sequence ID" value="EGD76801.1"/>
    <property type="molecule type" value="Genomic_DNA"/>
</dbReference>
<dbReference type="OMA" id="ITIYYMN"/>
<evidence type="ECO:0000256" key="4">
    <source>
        <dbReference type="ARBA" id="ARBA00022989"/>
    </source>
</evidence>
<dbReference type="FunCoup" id="F2UI52">
    <property type="interactions" value="153"/>
</dbReference>
<evidence type="ECO:0000313" key="8">
    <source>
        <dbReference type="EMBL" id="EGD76801.1"/>
    </source>
</evidence>
<dbReference type="GO" id="GO:0016020">
    <property type="term" value="C:membrane"/>
    <property type="evidence" value="ECO:0007669"/>
    <property type="project" value="UniProtKB-SubCell"/>
</dbReference>
<dbReference type="GeneID" id="16071735"/>
<evidence type="ECO:0000256" key="7">
    <source>
        <dbReference type="SAM" id="Phobius"/>
    </source>
</evidence>
<protein>
    <submittedName>
        <fullName evidence="8">Uncharacterized protein</fullName>
    </submittedName>
</protein>
<keyword evidence="4 7" id="KW-1133">Transmembrane helix</keyword>
<evidence type="ECO:0000256" key="2">
    <source>
        <dbReference type="ARBA" id="ARBA00007279"/>
    </source>
</evidence>
<keyword evidence="9" id="KW-1185">Reference proteome</keyword>
<dbReference type="Proteomes" id="UP000007799">
    <property type="component" value="Unassembled WGS sequence"/>
</dbReference>
<evidence type="ECO:0000313" key="9">
    <source>
        <dbReference type="Proteomes" id="UP000007799"/>
    </source>
</evidence>
<dbReference type="OrthoDB" id="1111004at2759"/>
<accession>F2UI52</accession>
<dbReference type="eggNOG" id="KOG4615">
    <property type="taxonomic scope" value="Eukaryota"/>
</dbReference>
<dbReference type="InParanoid" id="F2UI52"/>
<feature type="transmembrane region" description="Helical" evidence="7">
    <location>
        <begin position="125"/>
        <end position="149"/>
    </location>
</feature>
<evidence type="ECO:0000256" key="1">
    <source>
        <dbReference type="ARBA" id="ARBA00004141"/>
    </source>
</evidence>
<reference evidence="8" key="1">
    <citation type="submission" date="2009-08" db="EMBL/GenBank/DDBJ databases">
        <title>Annotation of Salpingoeca rosetta.</title>
        <authorList>
            <consortium name="The Broad Institute Genome Sequencing Platform"/>
            <person name="Russ C."/>
            <person name="Cuomo C."/>
            <person name="Burger G."/>
            <person name="Gray M.W."/>
            <person name="Holland P.W.H."/>
            <person name="King N."/>
            <person name="Lang F.B.F."/>
            <person name="Roger A.J."/>
            <person name="Ruiz-Trillo I."/>
            <person name="Young S.K."/>
            <person name="Zeng Q."/>
            <person name="Gargeya S."/>
            <person name="Alvarado L."/>
            <person name="Berlin A."/>
            <person name="Chapman S.B."/>
            <person name="Chen Z."/>
            <person name="Freedman E."/>
            <person name="Gellesch M."/>
            <person name="Goldberg J."/>
            <person name="Griggs A."/>
            <person name="Gujja S."/>
            <person name="Heilman E."/>
            <person name="Heiman D."/>
            <person name="Howarth C."/>
            <person name="Mehta T."/>
            <person name="Neiman D."/>
            <person name="Pearson M."/>
            <person name="Roberts A."/>
            <person name="Saif S."/>
            <person name="Shea T."/>
            <person name="Shenoy N."/>
            <person name="Sisk P."/>
            <person name="Stolte C."/>
            <person name="Sykes S."/>
            <person name="White J."/>
            <person name="Yandava C."/>
            <person name="Haas B."/>
            <person name="Nusbaum C."/>
            <person name="Birren B."/>
        </authorList>
    </citation>
    <scope>NUCLEOTIDE SEQUENCE [LARGE SCALE GENOMIC DNA]</scope>
    <source>
        <strain evidence="8">ATCC 50818</strain>
    </source>
</reference>
<feature type="compositionally biased region" description="Polar residues" evidence="6">
    <location>
        <begin position="1"/>
        <end position="34"/>
    </location>
</feature>
<evidence type="ECO:0000256" key="6">
    <source>
        <dbReference type="SAM" id="MobiDB-lite"/>
    </source>
</evidence>
<comment type="similarity">
    <text evidence="2">Belongs to the KRTCAP2 family.</text>
</comment>
<dbReference type="InterPro" id="IPR018614">
    <property type="entry name" value="KRTCAP2"/>
</dbReference>
<gene>
    <name evidence="8" type="ORF">PTSG_12688</name>
</gene>